<proteinExistence type="inferred from homology"/>
<evidence type="ECO:0000259" key="3">
    <source>
        <dbReference type="SMART" id="SM00822"/>
    </source>
</evidence>
<evidence type="ECO:0000256" key="1">
    <source>
        <dbReference type="ARBA" id="ARBA00006484"/>
    </source>
</evidence>
<comment type="similarity">
    <text evidence="1">Belongs to the short-chain dehydrogenases/reductases (SDR) family.</text>
</comment>
<dbReference type="Proteomes" id="UP000190675">
    <property type="component" value="Chromosome I"/>
</dbReference>
<gene>
    <name evidence="4" type="ORF">SAMN05444169_3897</name>
</gene>
<dbReference type="GO" id="GO:0016491">
    <property type="term" value="F:oxidoreductase activity"/>
    <property type="evidence" value="ECO:0007669"/>
    <property type="project" value="UniProtKB-KW"/>
</dbReference>
<evidence type="ECO:0000256" key="2">
    <source>
        <dbReference type="ARBA" id="ARBA00023002"/>
    </source>
</evidence>
<reference evidence="4 5" key="1">
    <citation type="submission" date="2016-11" db="EMBL/GenBank/DDBJ databases">
        <authorList>
            <person name="Jaros S."/>
            <person name="Januszkiewicz K."/>
            <person name="Wedrychowicz H."/>
        </authorList>
    </citation>
    <scope>NUCLEOTIDE SEQUENCE [LARGE SCALE GENOMIC DNA]</scope>
    <source>
        <strain evidence="4 5">GAS242</strain>
    </source>
</reference>
<dbReference type="Gene3D" id="3.40.50.720">
    <property type="entry name" value="NAD(P)-binding Rossmann-like Domain"/>
    <property type="match status" value="1"/>
</dbReference>
<dbReference type="Pfam" id="PF13561">
    <property type="entry name" value="adh_short_C2"/>
    <property type="match status" value="1"/>
</dbReference>
<keyword evidence="2" id="KW-0560">Oxidoreductase</keyword>
<dbReference type="EMBL" id="LT670818">
    <property type="protein sequence ID" value="SHG73872.1"/>
    <property type="molecule type" value="Genomic_DNA"/>
</dbReference>
<dbReference type="PANTHER" id="PTHR43669:SF3">
    <property type="entry name" value="ALCOHOL DEHYDROGENASE, PUTATIVE (AFU_ORTHOLOGUE AFUA_3G03445)-RELATED"/>
    <property type="match status" value="1"/>
</dbReference>
<organism evidence="4 5">
    <name type="scientific">Bradyrhizobium erythrophlei</name>
    <dbReference type="NCBI Taxonomy" id="1437360"/>
    <lineage>
        <taxon>Bacteria</taxon>
        <taxon>Pseudomonadati</taxon>
        <taxon>Pseudomonadota</taxon>
        <taxon>Alphaproteobacteria</taxon>
        <taxon>Hyphomicrobiales</taxon>
        <taxon>Nitrobacteraceae</taxon>
        <taxon>Bradyrhizobium</taxon>
    </lineage>
</organism>
<sequence length="249" mass="25816">MPKLDGKIAVITGGNSGIGLATAKVFVKEGARVYITGRRQAELDAAAALLGPSAKAVQGDVSKPADLDRLYGQIRSEVGRVDVVFANAGVVTKAPLGSLTEEHVENQLDVNVKGVIWTVQKALPLMGPGGSIILNASIVASKGWADWSVYSASKAAVRNFARTWSSDLRGQGIRVNAISPGVIPSPAHENAAASRDALNSFMAYAASITPLARTGTDEEVAKVVAFLASDDSSFIAASEIFVDGGIAQI</sequence>
<protein>
    <submittedName>
        <fullName evidence="4">NAD(P)-dependent dehydrogenase, short-chain alcohol dehydrogenase family</fullName>
    </submittedName>
</protein>
<feature type="domain" description="Ketoreductase" evidence="3">
    <location>
        <begin position="7"/>
        <end position="181"/>
    </location>
</feature>
<dbReference type="AlphaFoldDB" id="A0A1M5M9C7"/>
<dbReference type="InterPro" id="IPR036291">
    <property type="entry name" value="NAD(P)-bd_dom_sf"/>
</dbReference>
<dbReference type="FunFam" id="3.40.50.720:FF:000084">
    <property type="entry name" value="Short-chain dehydrogenase reductase"/>
    <property type="match status" value="1"/>
</dbReference>
<dbReference type="RefSeq" id="WP_079567362.1">
    <property type="nucleotide sequence ID" value="NZ_LT670818.1"/>
</dbReference>
<name>A0A1M5M9C7_9BRAD</name>
<evidence type="ECO:0000313" key="4">
    <source>
        <dbReference type="EMBL" id="SHG73872.1"/>
    </source>
</evidence>
<dbReference type="PRINTS" id="PR00081">
    <property type="entry name" value="GDHRDH"/>
</dbReference>
<dbReference type="PANTHER" id="PTHR43669">
    <property type="entry name" value="5-KETO-D-GLUCONATE 5-REDUCTASE"/>
    <property type="match status" value="1"/>
</dbReference>
<dbReference type="SUPFAM" id="SSF51735">
    <property type="entry name" value="NAD(P)-binding Rossmann-fold domains"/>
    <property type="match status" value="1"/>
</dbReference>
<accession>A0A1M5M9C7</accession>
<dbReference type="CDD" id="cd05233">
    <property type="entry name" value="SDR_c"/>
    <property type="match status" value="1"/>
</dbReference>
<dbReference type="SMART" id="SM00822">
    <property type="entry name" value="PKS_KR"/>
    <property type="match status" value="1"/>
</dbReference>
<dbReference type="InterPro" id="IPR020904">
    <property type="entry name" value="Sc_DH/Rdtase_CS"/>
</dbReference>
<dbReference type="PROSITE" id="PS00061">
    <property type="entry name" value="ADH_SHORT"/>
    <property type="match status" value="1"/>
</dbReference>
<evidence type="ECO:0000313" key="5">
    <source>
        <dbReference type="Proteomes" id="UP000190675"/>
    </source>
</evidence>
<dbReference type="InterPro" id="IPR002347">
    <property type="entry name" value="SDR_fam"/>
</dbReference>
<dbReference type="OrthoDB" id="9803333at2"/>
<dbReference type="InterPro" id="IPR057326">
    <property type="entry name" value="KR_dom"/>
</dbReference>
<dbReference type="PRINTS" id="PR00080">
    <property type="entry name" value="SDRFAMILY"/>
</dbReference>